<sequence length="611" mass="64697">MSHLSSLHSHNTSSCLWPPPQRRNIAAGHRLAPLPQSTLTRAHRQVSSAQTTSCATRQSSSTVSSTLQSVPTGASIRSSSKYDQHTARRVRCGSQPSHPPRNHASSVSPQPLTVIESVQRPSSQTEPLCRGRSTRRTACGPLLEDKMMSPTLSAEALRGPSVGVERLPTSQNHRKPRPPGLQRSAARALGNGFAKGKEPRIPGAAINDAAAPQPHAHPDRTATLKKTSATSLSGAANHAANDVHTSHVGTETGSSSDLAQNGTTADAPLPYAPRDMDELFFTDRRNWTTKEDLPGLAWSLLEGMGLEAPYTTYLWTQAYKDPADLLAALRGKASALPDSFLHCWGRRRTNGFYACVRCGTPVCDPSHQVITPLDSLRGIAVFDALHADGVTLRVCTPASRSTAPRVLRERHYSVTCGLAATPDPQGECGAAQCDLVPGGLRFLVHCCHCDGCLGAMRLGEATHAGSAEEEGHTSSVLATATTPADLTTKALFFANSVCLQYMPYSTRARLDQTIVDPSSFDFGAQSSGSGRGAGMTSGDFAAAPALSGPWGLGDALEVSPRSKQGATHFSAHGVEDDDDDDGLDAAFDSLLEELNPYSAPVTVSSDGDFDV</sequence>
<feature type="region of interest" description="Disordered" evidence="1">
    <location>
        <begin position="40"/>
        <end position="184"/>
    </location>
</feature>
<feature type="compositionally biased region" description="Low complexity" evidence="1">
    <location>
        <begin position="58"/>
        <end position="70"/>
    </location>
</feature>
<evidence type="ECO:0000256" key="1">
    <source>
        <dbReference type="SAM" id="MobiDB-lite"/>
    </source>
</evidence>
<accession>A0A836IAB3</accession>
<dbReference type="KEGG" id="phet:94291161"/>
<evidence type="ECO:0000313" key="2">
    <source>
        <dbReference type="EMBL" id="KAG5505779.1"/>
    </source>
</evidence>
<evidence type="ECO:0000313" key="3">
    <source>
        <dbReference type="Proteomes" id="UP000674318"/>
    </source>
</evidence>
<dbReference type="GeneID" id="94291161"/>
<dbReference type="EMBL" id="JAFJZO010000021">
    <property type="protein sequence ID" value="KAG5505779.1"/>
    <property type="molecule type" value="Genomic_DNA"/>
</dbReference>
<feature type="compositionally biased region" description="Polar residues" evidence="1">
    <location>
        <begin position="247"/>
        <end position="264"/>
    </location>
</feature>
<feature type="compositionally biased region" description="Low complexity" evidence="1">
    <location>
        <begin position="1"/>
        <end position="16"/>
    </location>
</feature>
<feature type="compositionally biased region" description="Polar residues" evidence="1">
    <location>
        <begin position="224"/>
        <end position="234"/>
    </location>
</feature>
<feature type="compositionally biased region" description="Polar residues" evidence="1">
    <location>
        <begin position="40"/>
        <end position="57"/>
    </location>
</feature>
<protein>
    <submittedName>
        <fullName evidence="2">Uncharacterized protein</fullName>
    </submittedName>
</protein>
<keyword evidence="3" id="KW-1185">Reference proteome</keyword>
<comment type="caution">
    <text evidence="2">The sequence shown here is derived from an EMBL/GenBank/DDBJ whole genome shotgun (WGS) entry which is preliminary data.</text>
</comment>
<dbReference type="RefSeq" id="XP_067757447.1">
    <property type="nucleotide sequence ID" value="XM_067901084.1"/>
</dbReference>
<name>A0A836IAB3_9TRYP</name>
<dbReference type="Proteomes" id="UP000674318">
    <property type="component" value="Chromosome 21"/>
</dbReference>
<reference evidence="2 3" key="1">
    <citation type="submission" date="2021-02" db="EMBL/GenBank/DDBJ databases">
        <title>Porcisia hertigi Genome sequencing and assembly.</title>
        <authorList>
            <person name="Almutairi H."/>
            <person name="Gatherer D."/>
        </authorList>
    </citation>
    <scope>NUCLEOTIDE SEQUENCE [LARGE SCALE GENOMIC DNA]</scope>
    <source>
        <strain evidence="2 3">C119</strain>
    </source>
</reference>
<dbReference type="Gene3D" id="2.170.150.20">
    <property type="entry name" value="Peptide methionine sulfoxide reductase"/>
    <property type="match status" value="1"/>
</dbReference>
<feature type="region of interest" description="Disordered" evidence="1">
    <location>
        <begin position="204"/>
        <end position="270"/>
    </location>
</feature>
<dbReference type="OrthoDB" id="264866at2759"/>
<feature type="region of interest" description="Disordered" evidence="1">
    <location>
        <begin position="1"/>
        <end position="22"/>
    </location>
</feature>
<feature type="region of interest" description="Disordered" evidence="1">
    <location>
        <begin position="553"/>
        <end position="584"/>
    </location>
</feature>
<gene>
    <name evidence="2" type="ORF">JKF63_05115</name>
</gene>
<proteinExistence type="predicted"/>
<organism evidence="2 3">
    <name type="scientific">Porcisia hertigi</name>
    <dbReference type="NCBI Taxonomy" id="2761500"/>
    <lineage>
        <taxon>Eukaryota</taxon>
        <taxon>Discoba</taxon>
        <taxon>Euglenozoa</taxon>
        <taxon>Kinetoplastea</taxon>
        <taxon>Metakinetoplastina</taxon>
        <taxon>Trypanosomatida</taxon>
        <taxon>Trypanosomatidae</taxon>
        <taxon>Leishmaniinae</taxon>
        <taxon>Porcisia</taxon>
    </lineage>
</organism>
<dbReference type="AlphaFoldDB" id="A0A836IAB3"/>